<evidence type="ECO:0000256" key="2">
    <source>
        <dbReference type="ARBA" id="ARBA00022692"/>
    </source>
</evidence>
<proteinExistence type="predicted"/>
<keyword evidence="8" id="KW-1185">Reference proteome</keyword>
<evidence type="ECO:0000313" key="8">
    <source>
        <dbReference type="Proteomes" id="UP000504617"/>
    </source>
</evidence>
<feature type="coiled-coil region" evidence="6">
    <location>
        <begin position="52"/>
        <end position="184"/>
    </location>
</feature>
<keyword evidence="4 6" id="KW-0175">Coiled coil</keyword>
<reference evidence="9" key="1">
    <citation type="submission" date="2025-08" db="UniProtKB">
        <authorList>
            <consortium name="RefSeq"/>
        </authorList>
    </citation>
    <scope>IDENTIFICATION</scope>
    <source>
        <tissue evidence="9">Skeletal muscle</tissue>
    </source>
</reference>
<comment type="subcellular location">
    <subcellularLocation>
        <location evidence="1">Membrane</location>
        <topology evidence="1">Single-pass membrane protein</topology>
    </subcellularLocation>
</comment>
<protein>
    <submittedName>
        <fullName evidence="9">Myosin-9-like</fullName>
    </submittedName>
</protein>
<dbReference type="GeneID" id="106550382"/>
<evidence type="ECO:0000256" key="7">
    <source>
        <dbReference type="SAM" id="Phobius"/>
    </source>
</evidence>
<keyword evidence="3 7" id="KW-1133">Transmembrane helix</keyword>
<evidence type="ECO:0000256" key="1">
    <source>
        <dbReference type="ARBA" id="ARBA00004167"/>
    </source>
</evidence>
<keyword evidence="5 7" id="KW-0472">Membrane</keyword>
<keyword evidence="2 7" id="KW-0812">Transmembrane</keyword>
<dbReference type="GO" id="GO:0016020">
    <property type="term" value="C:membrane"/>
    <property type="evidence" value="ECO:0007669"/>
    <property type="project" value="UniProtKB-SubCell"/>
</dbReference>
<evidence type="ECO:0000256" key="4">
    <source>
        <dbReference type="ARBA" id="ARBA00023054"/>
    </source>
</evidence>
<feature type="transmembrane region" description="Helical" evidence="7">
    <location>
        <begin position="233"/>
        <end position="258"/>
    </location>
</feature>
<dbReference type="Proteomes" id="UP000504617">
    <property type="component" value="Unplaced"/>
</dbReference>
<evidence type="ECO:0000256" key="3">
    <source>
        <dbReference type="ARBA" id="ARBA00022989"/>
    </source>
</evidence>
<evidence type="ECO:0000256" key="6">
    <source>
        <dbReference type="SAM" id="Coils"/>
    </source>
</evidence>
<dbReference type="Pfam" id="PF14992">
    <property type="entry name" value="TMCO5"/>
    <property type="match status" value="1"/>
</dbReference>
<accession>A0A6I9YHF3</accession>
<dbReference type="OrthoDB" id="9422978at2759"/>
<sequence length="301" mass="35231">MSLEDLSATNRQFLFQVEELREHVATLDSENQEFLHDKEYIKEQHRCLRETVDHLKSTMEHLQKTVEDIKESLDHVNMAIHELALQNKSLVTANNDLNQEMHEVTSQVAVFKNDKPTHENDLKEMRNLPSEVQKYVRNLEDKLSEMENNYHVEKTQSGQLKEKVMTIQQAREHLRTRIKDLQNQQDLCVQQATFLRLDQENQMPAGILMHELVEARLVGVARDRSKERKILRWLWVAVKVLMLLLFVCCVILGLVLAYTCFFNPLFISDALVGLLSDQSIQKLVHRFSPYLEQKNDGLLPY</sequence>
<dbReference type="RefSeq" id="XP_013923758.1">
    <property type="nucleotide sequence ID" value="XM_014068283.1"/>
</dbReference>
<gene>
    <name evidence="9" type="primary">LOC106550382</name>
</gene>
<name>A0A6I9YHF3_9SAUR</name>
<dbReference type="InterPro" id="IPR026617">
    <property type="entry name" value="SMCO2/5"/>
</dbReference>
<evidence type="ECO:0000313" key="9">
    <source>
        <dbReference type="RefSeq" id="XP_013923758.1"/>
    </source>
</evidence>
<organism evidence="8 9">
    <name type="scientific">Thamnophis sirtalis</name>
    <dbReference type="NCBI Taxonomy" id="35019"/>
    <lineage>
        <taxon>Eukaryota</taxon>
        <taxon>Metazoa</taxon>
        <taxon>Chordata</taxon>
        <taxon>Craniata</taxon>
        <taxon>Vertebrata</taxon>
        <taxon>Euteleostomi</taxon>
        <taxon>Lepidosauria</taxon>
        <taxon>Squamata</taxon>
        <taxon>Bifurcata</taxon>
        <taxon>Unidentata</taxon>
        <taxon>Episquamata</taxon>
        <taxon>Toxicofera</taxon>
        <taxon>Serpentes</taxon>
        <taxon>Colubroidea</taxon>
        <taxon>Colubridae</taxon>
        <taxon>Natricinae</taxon>
        <taxon>Thamnophis</taxon>
    </lineage>
</organism>
<dbReference type="AlphaFoldDB" id="A0A6I9YHF3"/>
<dbReference type="Gene3D" id="1.10.287.1490">
    <property type="match status" value="1"/>
</dbReference>
<dbReference type="KEGG" id="tsr:106550382"/>
<evidence type="ECO:0000256" key="5">
    <source>
        <dbReference type="ARBA" id="ARBA00023136"/>
    </source>
</evidence>